<dbReference type="PANTHER" id="PTHR23236">
    <property type="entry name" value="EUKARYOTIC TRANSLATION INITIATION FACTOR 4B/4H"/>
    <property type="match status" value="1"/>
</dbReference>
<gene>
    <name evidence="6" type="ORF">EJ06DRAFT_584774</name>
</gene>
<reference evidence="6" key="1">
    <citation type="journal article" date="2020" name="Stud. Mycol.">
        <title>101 Dothideomycetes genomes: a test case for predicting lifestyles and emergence of pathogens.</title>
        <authorList>
            <person name="Haridas S."/>
            <person name="Albert R."/>
            <person name="Binder M."/>
            <person name="Bloem J."/>
            <person name="Labutti K."/>
            <person name="Salamov A."/>
            <person name="Andreopoulos B."/>
            <person name="Baker S."/>
            <person name="Barry K."/>
            <person name="Bills G."/>
            <person name="Bluhm B."/>
            <person name="Cannon C."/>
            <person name="Castanera R."/>
            <person name="Culley D."/>
            <person name="Daum C."/>
            <person name="Ezra D."/>
            <person name="Gonzalez J."/>
            <person name="Henrissat B."/>
            <person name="Kuo A."/>
            <person name="Liang C."/>
            <person name="Lipzen A."/>
            <person name="Lutzoni F."/>
            <person name="Magnuson J."/>
            <person name="Mondo S."/>
            <person name="Nolan M."/>
            <person name="Ohm R."/>
            <person name="Pangilinan J."/>
            <person name="Park H.-J."/>
            <person name="Ramirez L."/>
            <person name="Alfaro M."/>
            <person name="Sun H."/>
            <person name="Tritt A."/>
            <person name="Yoshinaga Y."/>
            <person name="Zwiers L.-H."/>
            <person name="Turgeon B."/>
            <person name="Goodwin S."/>
            <person name="Spatafora J."/>
            <person name="Crous P."/>
            <person name="Grigoriev I."/>
        </authorList>
    </citation>
    <scope>NUCLEOTIDE SEQUENCE</scope>
    <source>
        <strain evidence="6">CBS 262.69</strain>
    </source>
</reference>
<name>A0A6G1HL15_9PEZI</name>
<feature type="compositionally biased region" description="Polar residues" evidence="3">
    <location>
        <begin position="482"/>
        <end position="499"/>
    </location>
</feature>
<accession>A0A6G1HL15</accession>
<keyword evidence="4" id="KW-0732">Signal</keyword>
<dbReference type="GO" id="GO:0005730">
    <property type="term" value="C:nucleolus"/>
    <property type="evidence" value="ECO:0007669"/>
    <property type="project" value="TreeGrafter"/>
</dbReference>
<feature type="region of interest" description="Disordered" evidence="3">
    <location>
        <begin position="185"/>
        <end position="572"/>
    </location>
</feature>
<evidence type="ECO:0000313" key="7">
    <source>
        <dbReference type="Proteomes" id="UP000799640"/>
    </source>
</evidence>
<feature type="compositionally biased region" description="Basic and acidic residues" evidence="3">
    <location>
        <begin position="271"/>
        <end position="286"/>
    </location>
</feature>
<evidence type="ECO:0000313" key="6">
    <source>
        <dbReference type="EMBL" id="KAF2396758.1"/>
    </source>
</evidence>
<feature type="signal peptide" evidence="4">
    <location>
        <begin position="1"/>
        <end position="16"/>
    </location>
</feature>
<proteinExistence type="predicted"/>
<organism evidence="6 7">
    <name type="scientific">Trichodelitschia bisporula</name>
    <dbReference type="NCBI Taxonomy" id="703511"/>
    <lineage>
        <taxon>Eukaryota</taxon>
        <taxon>Fungi</taxon>
        <taxon>Dikarya</taxon>
        <taxon>Ascomycota</taxon>
        <taxon>Pezizomycotina</taxon>
        <taxon>Dothideomycetes</taxon>
        <taxon>Dothideomycetes incertae sedis</taxon>
        <taxon>Phaeotrichales</taxon>
        <taxon>Phaeotrichaceae</taxon>
        <taxon>Trichodelitschia</taxon>
    </lineage>
</organism>
<feature type="compositionally biased region" description="Pro residues" evidence="3">
    <location>
        <begin position="342"/>
        <end position="355"/>
    </location>
</feature>
<feature type="compositionally biased region" description="Basic and acidic residues" evidence="3">
    <location>
        <begin position="319"/>
        <end position="331"/>
    </location>
</feature>
<dbReference type="SMART" id="SM00360">
    <property type="entry name" value="RRM"/>
    <property type="match status" value="1"/>
</dbReference>
<dbReference type="SUPFAM" id="SSF54928">
    <property type="entry name" value="RNA-binding domain, RBD"/>
    <property type="match status" value="1"/>
</dbReference>
<dbReference type="Pfam" id="PF00076">
    <property type="entry name" value="RRM_1"/>
    <property type="match status" value="1"/>
</dbReference>
<evidence type="ECO:0000256" key="4">
    <source>
        <dbReference type="SAM" id="SignalP"/>
    </source>
</evidence>
<dbReference type="Gene3D" id="3.30.70.330">
    <property type="match status" value="1"/>
</dbReference>
<sequence>MIIWLVSTSVVGFLLLQDNVKMEIDWAPKKKEVQKLSLGEFLGNKTALGSWADEMEDMPLPSDSGGFGERRAYGGSGGGFGGGERSYAHGGGDRGYAVREELPLPSKPPYTAHLGNLPFDATNPDIEDFFAGCEVTSVRIVEDKVERKPKGFGYVEFGTLEGLKKALELNQAQFQGRNIRISVADPPKDRGEIRTFDDWTRKGPLPDLPNATRRASDKGGFRNYEGAAPEMERGGSRRSNFEGDGKTRDLNNWERRGPLSPAPTAGPPVREGGRLRNNEAPRERKASPAWGEGRSQDGSRPPRGEFRERPGYDRQPTAAERDNQWRARMKPDTPSAASTPEPSAPSSPAQPPAPAMRPKLNLAKRTVSEAVPPAAAAPVSESKANPFGAARPIDTAAREREVEEKRQLAIRQKKEADAKAREEKEAAREAAAAPKAPASEAEASASAEATSASAEATSASAEATSANGGTSENGEARPVQILSRTETEVSTTGDATTSVTDEKAAKPKEFIREPPRGPKVQPAGGSWRRPKGSAPATPVSPSGPSEKQEEDGWTSVPARGKGGRGRGGSRAS</sequence>
<dbReference type="AlphaFoldDB" id="A0A6G1HL15"/>
<evidence type="ECO:0000256" key="1">
    <source>
        <dbReference type="ARBA" id="ARBA00022884"/>
    </source>
</evidence>
<dbReference type="InterPro" id="IPR012677">
    <property type="entry name" value="Nucleotide-bd_a/b_plait_sf"/>
</dbReference>
<keyword evidence="7" id="KW-1185">Reference proteome</keyword>
<dbReference type="EMBL" id="ML996705">
    <property type="protein sequence ID" value="KAF2396758.1"/>
    <property type="molecule type" value="Genomic_DNA"/>
</dbReference>
<feature type="compositionally biased region" description="Low complexity" evidence="3">
    <location>
        <begin position="368"/>
        <end position="382"/>
    </location>
</feature>
<feature type="domain" description="RRM" evidence="5">
    <location>
        <begin position="110"/>
        <end position="186"/>
    </location>
</feature>
<feature type="chain" id="PRO_5026039946" description="RRM domain-containing protein" evidence="4">
    <location>
        <begin position="17"/>
        <end position="572"/>
    </location>
</feature>
<feature type="compositionally biased region" description="Basic and acidic residues" evidence="3">
    <location>
        <begin position="396"/>
        <end position="428"/>
    </location>
</feature>
<dbReference type="InterPro" id="IPR000504">
    <property type="entry name" value="RRM_dom"/>
</dbReference>
<dbReference type="PROSITE" id="PS50102">
    <property type="entry name" value="RRM"/>
    <property type="match status" value="1"/>
</dbReference>
<feature type="compositionally biased region" description="Basic and acidic residues" evidence="3">
    <location>
        <begin position="186"/>
        <end position="201"/>
    </location>
</feature>
<protein>
    <recommendedName>
        <fullName evidence="5">RRM domain-containing protein</fullName>
    </recommendedName>
</protein>
<feature type="compositionally biased region" description="Low complexity" evidence="3">
    <location>
        <begin position="429"/>
        <end position="466"/>
    </location>
</feature>
<keyword evidence="1 2" id="KW-0694">RNA-binding</keyword>
<dbReference type="Proteomes" id="UP000799640">
    <property type="component" value="Unassembled WGS sequence"/>
</dbReference>
<dbReference type="OrthoDB" id="48651at2759"/>
<feature type="compositionally biased region" description="Basic and acidic residues" evidence="3">
    <location>
        <begin position="294"/>
        <end position="312"/>
    </location>
</feature>
<evidence type="ECO:0000259" key="5">
    <source>
        <dbReference type="PROSITE" id="PS50102"/>
    </source>
</evidence>
<evidence type="ECO:0000256" key="2">
    <source>
        <dbReference type="PROSITE-ProRule" id="PRU00176"/>
    </source>
</evidence>
<feature type="compositionally biased region" description="Basic and acidic residues" evidence="3">
    <location>
        <begin position="230"/>
        <end position="257"/>
    </location>
</feature>
<dbReference type="GO" id="GO:0003723">
    <property type="term" value="F:RNA binding"/>
    <property type="evidence" value="ECO:0007669"/>
    <property type="project" value="UniProtKB-UniRule"/>
</dbReference>
<dbReference type="InterPro" id="IPR035979">
    <property type="entry name" value="RBD_domain_sf"/>
</dbReference>
<dbReference type="PANTHER" id="PTHR23236:SF11">
    <property type="entry name" value="EUKARYOTIC TRANSLATION INITIATION FACTOR 4H"/>
    <property type="match status" value="1"/>
</dbReference>
<evidence type="ECO:0000256" key="3">
    <source>
        <dbReference type="SAM" id="MobiDB-lite"/>
    </source>
</evidence>
<feature type="compositionally biased region" description="Basic and acidic residues" evidence="3">
    <location>
        <begin position="500"/>
        <end position="516"/>
    </location>
</feature>